<protein>
    <recommendedName>
        <fullName evidence="4">Pseudouridine synthase</fullName>
        <ecNumber evidence="4">5.4.99.-</ecNumber>
    </recommendedName>
</protein>
<dbReference type="SUPFAM" id="SSF55174">
    <property type="entry name" value="Alpha-L RNA-binding motif"/>
    <property type="match status" value="1"/>
</dbReference>
<dbReference type="Gene3D" id="3.30.70.580">
    <property type="entry name" value="Pseudouridine synthase I, catalytic domain, N-terminal subdomain"/>
    <property type="match status" value="1"/>
</dbReference>
<dbReference type="InterPro" id="IPR018496">
    <property type="entry name" value="PsdUridine_synth_RsuA/RluB_CS"/>
</dbReference>
<name>A0A9D1KHH6_9BACT</name>
<evidence type="ECO:0000256" key="1">
    <source>
        <dbReference type="ARBA" id="ARBA00008348"/>
    </source>
</evidence>
<reference evidence="7" key="1">
    <citation type="submission" date="2020-10" db="EMBL/GenBank/DDBJ databases">
        <authorList>
            <person name="Gilroy R."/>
        </authorList>
    </citation>
    <scope>NUCLEOTIDE SEQUENCE</scope>
    <source>
        <strain evidence="7">ChiHecec2B26-709</strain>
    </source>
</reference>
<reference evidence="7" key="2">
    <citation type="journal article" date="2021" name="PeerJ">
        <title>Extensive microbial diversity within the chicken gut microbiome revealed by metagenomics and culture.</title>
        <authorList>
            <person name="Gilroy R."/>
            <person name="Ravi A."/>
            <person name="Getino M."/>
            <person name="Pursley I."/>
            <person name="Horton D.L."/>
            <person name="Alikhan N.F."/>
            <person name="Baker D."/>
            <person name="Gharbi K."/>
            <person name="Hall N."/>
            <person name="Watson M."/>
            <person name="Adriaenssens E.M."/>
            <person name="Foster-Nyarko E."/>
            <person name="Jarju S."/>
            <person name="Secka A."/>
            <person name="Antonio M."/>
            <person name="Oren A."/>
            <person name="Chaudhuri R.R."/>
            <person name="La Ragione R."/>
            <person name="Hildebrand F."/>
            <person name="Pallen M.J."/>
        </authorList>
    </citation>
    <scope>NUCLEOTIDE SEQUENCE</scope>
    <source>
        <strain evidence="7">ChiHecec2B26-709</strain>
    </source>
</reference>
<feature type="domain" description="RNA-binding S4" evidence="6">
    <location>
        <begin position="238"/>
        <end position="300"/>
    </location>
</feature>
<dbReference type="EC" id="5.4.99.-" evidence="4"/>
<dbReference type="CDD" id="cd02870">
    <property type="entry name" value="PseudoU_synth_RsuA_like"/>
    <property type="match status" value="1"/>
</dbReference>
<dbReference type="InterPro" id="IPR020094">
    <property type="entry name" value="TruA/RsuA/RluB/E/F_N"/>
</dbReference>
<evidence type="ECO:0000313" key="7">
    <source>
        <dbReference type="EMBL" id="HIT47756.1"/>
    </source>
</evidence>
<dbReference type="Proteomes" id="UP000886881">
    <property type="component" value="Unassembled WGS sequence"/>
</dbReference>
<dbReference type="Pfam" id="PF00849">
    <property type="entry name" value="PseudoU_synth_2"/>
    <property type="match status" value="1"/>
</dbReference>
<dbReference type="PANTHER" id="PTHR47683:SF2">
    <property type="entry name" value="RNA-BINDING S4 DOMAIN-CONTAINING PROTEIN"/>
    <property type="match status" value="1"/>
</dbReference>
<dbReference type="InterPro" id="IPR000748">
    <property type="entry name" value="PsdUridine_synth_RsuA/RluB/E/F"/>
</dbReference>
<feature type="compositionally biased region" description="Basic and acidic residues" evidence="5">
    <location>
        <begin position="94"/>
        <end position="163"/>
    </location>
</feature>
<dbReference type="CDD" id="cd00165">
    <property type="entry name" value="S4"/>
    <property type="match status" value="1"/>
</dbReference>
<dbReference type="InterPro" id="IPR002942">
    <property type="entry name" value="S4_RNA-bd"/>
</dbReference>
<feature type="compositionally biased region" description="Basic and acidic residues" evidence="5">
    <location>
        <begin position="1"/>
        <end position="10"/>
    </location>
</feature>
<feature type="compositionally biased region" description="Gly residues" evidence="5">
    <location>
        <begin position="62"/>
        <end position="86"/>
    </location>
</feature>
<comment type="similarity">
    <text evidence="1 4">Belongs to the pseudouridine synthase RsuA family.</text>
</comment>
<feature type="region of interest" description="Disordered" evidence="5">
    <location>
        <begin position="1"/>
        <end position="206"/>
    </location>
</feature>
<dbReference type="InterPro" id="IPR006145">
    <property type="entry name" value="PsdUridine_synth_RsuA/RluA"/>
</dbReference>
<dbReference type="Gene3D" id="3.30.70.1560">
    <property type="entry name" value="Alpha-L RNA-binding motif"/>
    <property type="match status" value="1"/>
</dbReference>
<keyword evidence="3" id="KW-0694">RNA-binding</keyword>
<dbReference type="SMART" id="SM00363">
    <property type="entry name" value="S4"/>
    <property type="match status" value="1"/>
</dbReference>
<evidence type="ECO:0000256" key="3">
    <source>
        <dbReference type="PROSITE-ProRule" id="PRU00182"/>
    </source>
</evidence>
<dbReference type="PANTHER" id="PTHR47683">
    <property type="entry name" value="PSEUDOURIDINE SYNTHASE FAMILY PROTEIN-RELATED"/>
    <property type="match status" value="1"/>
</dbReference>
<evidence type="ECO:0000256" key="5">
    <source>
        <dbReference type="SAM" id="MobiDB-lite"/>
    </source>
</evidence>
<evidence type="ECO:0000313" key="8">
    <source>
        <dbReference type="Proteomes" id="UP000886881"/>
    </source>
</evidence>
<comment type="caution">
    <text evidence="7">The sequence shown here is derived from an EMBL/GenBank/DDBJ whole genome shotgun (WGS) entry which is preliminary data.</text>
</comment>
<dbReference type="InterPro" id="IPR020103">
    <property type="entry name" value="PsdUridine_synth_cat_dom_sf"/>
</dbReference>
<evidence type="ECO:0000259" key="6">
    <source>
        <dbReference type="SMART" id="SM00363"/>
    </source>
</evidence>
<dbReference type="NCBIfam" id="TIGR00093">
    <property type="entry name" value="pseudouridine synthase"/>
    <property type="match status" value="1"/>
</dbReference>
<dbReference type="Pfam" id="PF01479">
    <property type="entry name" value="S4"/>
    <property type="match status" value="1"/>
</dbReference>
<gene>
    <name evidence="7" type="ORF">IAC35_07885</name>
</gene>
<dbReference type="FunFam" id="3.10.290.10:FF:000003">
    <property type="entry name" value="Pseudouridine synthase"/>
    <property type="match status" value="1"/>
</dbReference>
<dbReference type="PROSITE" id="PS50889">
    <property type="entry name" value="S4"/>
    <property type="match status" value="1"/>
</dbReference>
<keyword evidence="2 4" id="KW-0413">Isomerase</keyword>
<evidence type="ECO:0000256" key="4">
    <source>
        <dbReference type="RuleBase" id="RU003887"/>
    </source>
</evidence>
<evidence type="ECO:0000256" key="2">
    <source>
        <dbReference type="ARBA" id="ARBA00023235"/>
    </source>
</evidence>
<dbReference type="InterPro" id="IPR050343">
    <property type="entry name" value="RsuA_PseudoU_synthase"/>
</dbReference>
<feature type="compositionally biased region" description="Basic and acidic residues" evidence="5">
    <location>
        <begin position="23"/>
        <end position="61"/>
    </location>
</feature>
<dbReference type="PROSITE" id="PS01149">
    <property type="entry name" value="PSI_RSU"/>
    <property type="match status" value="1"/>
</dbReference>
<dbReference type="EMBL" id="DVLC01000140">
    <property type="protein sequence ID" value="HIT47756.1"/>
    <property type="molecule type" value="Genomic_DNA"/>
</dbReference>
<dbReference type="GO" id="GO:0120159">
    <property type="term" value="F:rRNA pseudouridine synthase activity"/>
    <property type="evidence" value="ECO:0007669"/>
    <property type="project" value="UniProtKB-ARBA"/>
</dbReference>
<dbReference type="InterPro" id="IPR036986">
    <property type="entry name" value="S4_RNA-bd_sf"/>
</dbReference>
<organism evidence="7 8">
    <name type="scientific">Candidatus Cryptobacteroides merdipullorum</name>
    <dbReference type="NCBI Taxonomy" id="2840771"/>
    <lineage>
        <taxon>Bacteria</taxon>
        <taxon>Pseudomonadati</taxon>
        <taxon>Bacteroidota</taxon>
        <taxon>Bacteroidia</taxon>
        <taxon>Bacteroidales</taxon>
        <taxon>Candidatus Cryptobacteroides</taxon>
    </lineage>
</organism>
<dbReference type="GO" id="GO:0003723">
    <property type="term" value="F:RNA binding"/>
    <property type="evidence" value="ECO:0007669"/>
    <property type="project" value="UniProtKB-KW"/>
</dbReference>
<sequence length="473" mass="53637">MDQFTKEGRKLRPRKTAAQRQPNFEKVEYSRGEFNDDSRPRQYGERRSYGENRGGYGERRGGYGQGRGAYGSRGGSSRGNYSGGDGYRQPEGGYGRRSDSDRPSYGDHRPRQYGERRSYGENRGGYGERRETSYGDRRPRQYDNGEGYGERRPRQYGERRSYGENRGTYGSDRPRREYRNAAPGKPAAPRRKNAPKPGSKKLFSKDSFEGITRMIERRPVVNGSEGAEQYETPIKDVVRLNKFIANSGVCSRREADTLIQAGVVTVNGEVVTELGTKVNIHDDDVRFNGERLKGEAKVYIIMNKPKGYVTTASDPHADKTVLDLVDKCPARVYPVGRLDKNTTGVLLLTNDGEIAERLTHPSYDKKKIYQVALDKELSEEDRDRILAGVELSDGVEKADELEYIDPNDKRKLGIEIHSGKNRIVRRLFESQGYNVKALDRVYFAGLTKKGLKKGEWRFLTESEVNILKMGAYV</sequence>
<proteinExistence type="inferred from homology"/>
<dbReference type="InterPro" id="IPR042092">
    <property type="entry name" value="PsdUridine_s_RsuA/RluB/E/F_cat"/>
</dbReference>
<accession>A0A9D1KHH6</accession>
<dbReference type="AlphaFoldDB" id="A0A9D1KHH6"/>
<dbReference type="GO" id="GO:0000455">
    <property type="term" value="P:enzyme-directed rRNA pseudouridine synthesis"/>
    <property type="evidence" value="ECO:0007669"/>
    <property type="project" value="UniProtKB-ARBA"/>
</dbReference>
<dbReference type="Gene3D" id="3.10.290.10">
    <property type="entry name" value="RNA-binding S4 domain"/>
    <property type="match status" value="1"/>
</dbReference>
<dbReference type="SUPFAM" id="SSF55120">
    <property type="entry name" value="Pseudouridine synthase"/>
    <property type="match status" value="1"/>
</dbReference>